<accession>A0A1G8WPM8</accession>
<proteinExistence type="predicted"/>
<organism evidence="2 3">
    <name type="scientific">Sediminibacillus albus</name>
    <dbReference type="NCBI Taxonomy" id="407036"/>
    <lineage>
        <taxon>Bacteria</taxon>
        <taxon>Bacillati</taxon>
        <taxon>Bacillota</taxon>
        <taxon>Bacilli</taxon>
        <taxon>Bacillales</taxon>
        <taxon>Bacillaceae</taxon>
        <taxon>Sediminibacillus</taxon>
    </lineage>
</organism>
<dbReference type="OrthoDB" id="2418141at2"/>
<protein>
    <submittedName>
        <fullName evidence="2">Cxxc_20_cxxc protein</fullName>
    </submittedName>
</protein>
<evidence type="ECO:0000313" key="3">
    <source>
        <dbReference type="Proteomes" id="UP000198694"/>
    </source>
</evidence>
<feature type="transmembrane region" description="Helical" evidence="1">
    <location>
        <begin position="65"/>
        <end position="84"/>
    </location>
</feature>
<sequence>MPTCQNCGKEWTWKQTVKSVFKLHCPYCGKKQYETASSRRRGGMVALLPLLVLPANAVMDFGWAFIPALVVIACVIFIIYPFLLKLSNEEEPLW</sequence>
<name>A0A1G8WPM8_9BACI</name>
<reference evidence="2 3" key="1">
    <citation type="submission" date="2016-10" db="EMBL/GenBank/DDBJ databases">
        <authorList>
            <person name="de Groot N.N."/>
        </authorList>
    </citation>
    <scope>NUCLEOTIDE SEQUENCE [LARGE SCALE GENOMIC DNA]</scope>
    <source>
        <strain evidence="2 3">CGMCC 1.6502</strain>
    </source>
</reference>
<dbReference type="Proteomes" id="UP000198694">
    <property type="component" value="Unassembled WGS sequence"/>
</dbReference>
<dbReference type="EMBL" id="FNFL01000001">
    <property type="protein sequence ID" value="SDJ80053.1"/>
    <property type="molecule type" value="Genomic_DNA"/>
</dbReference>
<dbReference type="InterPro" id="IPR026369">
    <property type="entry name" value="CxxC_20_CxxC"/>
</dbReference>
<dbReference type="AlphaFoldDB" id="A0A1G8WPM8"/>
<keyword evidence="1" id="KW-0472">Membrane</keyword>
<keyword evidence="1" id="KW-1133">Transmembrane helix</keyword>
<dbReference type="STRING" id="407036.SAMN05216243_0917"/>
<evidence type="ECO:0000256" key="1">
    <source>
        <dbReference type="SAM" id="Phobius"/>
    </source>
</evidence>
<dbReference type="RefSeq" id="WP_093211463.1">
    <property type="nucleotide sequence ID" value="NZ_FNFL01000001.1"/>
</dbReference>
<evidence type="ECO:0000313" key="2">
    <source>
        <dbReference type="EMBL" id="SDJ80053.1"/>
    </source>
</evidence>
<keyword evidence="1" id="KW-0812">Transmembrane</keyword>
<keyword evidence="3" id="KW-1185">Reference proteome</keyword>
<dbReference type="NCBIfam" id="TIGR04104">
    <property type="entry name" value="cxxc_20_cxxc"/>
    <property type="match status" value="1"/>
</dbReference>
<gene>
    <name evidence="2" type="ORF">SAMN05216243_0917</name>
</gene>